<protein>
    <submittedName>
        <fullName evidence="4">Pyrroline-5-carboxylate reductase 3-like</fullName>
    </submittedName>
</protein>
<dbReference type="SUPFAM" id="SSF48179">
    <property type="entry name" value="6-phosphogluconate dehydrogenase C-terminal domain-like"/>
    <property type="match status" value="1"/>
</dbReference>
<dbReference type="UniPathway" id="UPA00098">
    <property type="reaction ID" value="UER00361"/>
</dbReference>
<dbReference type="InterPro" id="IPR029036">
    <property type="entry name" value="P5CR_dimer"/>
</dbReference>
<reference evidence="4" key="1">
    <citation type="submission" date="2025-08" db="UniProtKB">
        <authorList>
            <consortium name="RefSeq"/>
        </authorList>
    </citation>
    <scope>IDENTIFICATION</scope>
    <source>
        <strain evidence="4">Airmid</strain>
    </source>
</reference>
<keyword evidence="3" id="KW-1185">Reference proteome</keyword>
<sequence length="329" mass="36001">MSAPNESVKTSVSANTSRTRRSRRTRADKTTCRIGFVGAGRLASAIITGLIVHPRDNPNERPVEPKRIYVTAPTTVNTDQLKITFPGIRVSKRNIDIFGRFDCDIVFICVPPSVIKNLYKIGGTRPAALTTNYIPNMRHPVYVFSLVFGYKCDQIKECLLNPENPDRYAVKFFRCVLSHSIAYGVGNCWVNAEPDSKNFPELVRDILSRICRIEYLPETHMDSVCTITGAGLAFCYYFINAIADGAVKLGFPRASAIKLASKIASSTSQTILHTGDNASKLKEDASSPSGGAIFGQMVLDKGEVASGICAGIEEAYKRSYTMANSGEAH</sequence>
<dbReference type="SUPFAM" id="SSF51735">
    <property type="entry name" value="NAD(P)-binding Rossmann-fold domains"/>
    <property type="match status" value="1"/>
</dbReference>
<dbReference type="AlphaFoldDB" id="A0A6P6Y899"/>
<keyword evidence="2" id="KW-0560">Oxidoreductase</keyword>
<dbReference type="OrthoDB" id="10263291at2759"/>
<proteinExistence type="inferred from homology"/>
<dbReference type="InterPro" id="IPR008927">
    <property type="entry name" value="6-PGluconate_DH-like_C_sf"/>
</dbReference>
<name>A0A6P6Y899_DERPT</name>
<dbReference type="Proteomes" id="UP000515146">
    <property type="component" value="Unplaced"/>
</dbReference>
<dbReference type="InterPro" id="IPR028939">
    <property type="entry name" value="P5C_Rdtase_cat_N"/>
</dbReference>
<evidence type="ECO:0000256" key="2">
    <source>
        <dbReference type="ARBA" id="ARBA00023002"/>
    </source>
</evidence>
<dbReference type="GeneID" id="113795653"/>
<dbReference type="GO" id="GO:0055129">
    <property type="term" value="P:L-proline biosynthetic process"/>
    <property type="evidence" value="ECO:0007669"/>
    <property type="project" value="UniProtKB-UniPathway"/>
</dbReference>
<dbReference type="Gene3D" id="1.10.3730.10">
    <property type="entry name" value="ProC C-terminal domain-like"/>
    <property type="match status" value="1"/>
</dbReference>
<organism evidence="3 4">
    <name type="scientific">Dermatophagoides pteronyssinus</name>
    <name type="common">European house dust mite</name>
    <dbReference type="NCBI Taxonomy" id="6956"/>
    <lineage>
        <taxon>Eukaryota</taxon>
        <taxon>Metazoa</taxon>
        <taxon>Ecdysozoa</taxon>
        <taxon>Arthropoda</taxon>
        <taxon>Chelicerata</taxon>
        <taxon>Arachnida</taxon>
        <taxon>Acari</taxon>
        <taxon>Acariformes</taxon>
        <taxon>Sarcoptiformes</taxon>
        <taxon>Astigmata</taxon>
        <taxon>Psoroptidia</taxon>
        <taxon>Analgoidea</taxon>
        <taxon>Pyroglyphidae</taxon>
        <taxon>Dermatophagoidinae</taxon>
        <taxon>Dermatophagoides</taxon>
    </lineage>
</organism>
<dbReference type="RefSeq" id="XP_027201663.1">
    <property type="nucleotide sequence ID" value="XM_027345862.1"/>
</dbReference>
<dbReference type="GO" id="GO:0004735">
    <property type="term" value="F:pyrroline-5-carboxylate reductase activity"/>
    <property type="evidence" value="ECO:0007669"/>
    <property type="project" value="TreeGrafter"/>
</dbReference>
<evidence type="ECO:0000313" key="4">
    <source>
        <dbReference type="RefSeq" id="XP_027201663.1"/>
    </source>
</evidence>
<dbReference type="KEGG" id="dpte:113795653"/>
<accession>A0A6P6Y899</accession>
<evidence type="ECO:0000313" key="3">
    <source>
        <dbReference type="Proteomes" id="UP000515146"/>
    </source>
</evidence>
<dbReference type="PANTHER" id="PTHR11645:SF0">
    <property type="entry name" value="PYRROLINE-5-CARBOXYLATE REDUCTASE 3"/>
    <property type="match status" value="1"/>
</dbReference>
<evidence type="ECO:0000256" key="1">
    <source>
        <dbReference type="ARBA" id="ARBA00005525"/>
    </source>
</evidence>
<dbReference type="InterPro" id="IPR036291">
    <property type="entry name" value="NAD(P)-bd_dom_sf"/>
</dbReference>
<dbReference type="PANTHER" id="PTHR11645">
    <property type="entry name" value="PYRROLINE-5-CARBOXYLATE REDUCTASE"/>
    <property type="match status" value="1"/>
</dbReference>
<dbReference type="Pfam" id="PF14748">
    <property type="entry name" value="P5CR_dimer"/>
    <property type="match status" value="1"/>
</dbReference>
<dbReference type="Gene3D" id="3.40.50.720">
    <property type="entry name" value="NAD(P)-binding Rossmann-like Domain"/>
    <property type="match status" value="1"/>
</dbReference>
<dbReference type="InParanoid" id="A0A6P6Y899"/>
<gene>
    <name evidence="4" type="primary">LOC113795653</name>
</gene>
<dbReference type="Pfam" id="PF03807">
    <property type="entry name" value="F420_oxidored"/>
    <property type="match status" value="1"/>
</dbReference>
<comment type="similarity">
    <text evidence="1">Belongs to the pyrroline-5-carboxylate reductase family.</text>
</comment>